<keyword evidence="3" id="KW-1185">Reference proteome</keyword>
<dbReference type="RefSeq" id="WP_073876327.1">
    <property type="nucleotide sequence ID" value="NZ_MPNT01000014.1"/>
</dbReference>
<dbReference type="OrthoDB" id="4566092at2"/>
<proteinExistence type="predicted"/>
<dbReference type="Proteomes" id="UP000186438">
    <property type="component" value="Unassembled WGS sequence"/>
</dbReference>
<dbReference type="AlphaFoldDB" id="A0A1Q4HSU1"/>
<evidence type="ECO:0000313" key="3">
    <source>
        <dbReference type="Proteomes" id="UP000186438"/>
    </source>
</evidence>
<sequence length="141" mass="14444">MMYASGASGLATRPLYDATDSLLRFAMRADATLTGIFGLAIAFLADPLSSLTGLTSLQEYSLGALFVFSGLAVFLVAAAPNLRRVGIGVIVANILFTLAAIVAAGALPLSATGIAATLAVGVYTAAFAWLQYLGVRRLVTA</sequence>
<dbReference type="EMBL" id="MPNT01000014">
    <property type="protein sequence ID" value="OJZ72579.1"/>
    <property type="molecule type" value="Genomic_DNA"/>
</dbReference>
<feature type="transmembrane region" description="Helical" evidence="1">
    <location>
        <begin position="113"/>
        <end position="135"/>
    </location>
</feature>
<comment type="caution">
    <text evidence="2">The sequence shown here is derived from an EMBL/GenBank/DDBJ whole genome shotgun (WGS) entry which is preliminary data.</text>
</comment>
<evidence type="ECO:0008006" key="4">
    <source>
        <dbReference type="Google" id="ProtNLM"/>
    </source>
</evidence>
<keyword evidence="1" id="KW-1133">Transmembrane helix</keyword>
<feature type="transmembrane region" description="Helical" evidence="1">
    <location>
        <begin position="31"/>
        <end position="48"/>
    </location>
</feature>
<reference evidence="2 3" key="1">
    <citation type="submission" date="2016-11" db="EMBL/GenBank/DDBJ databases">
        <title>Genome sequences of unsequenced Mycobacteria.</title>
        <authorList>
            <person name="Greninger A.L."/>
            <person name="Fang F."/>
            <person name="Jerome K.R."/>
        </authorList>
    </citation>
    <scope>NUCLEOTIDE SEQUENCE [LARGE SCALE GENOMIC DNA]</scope>
    <source>
        <strain evidence="2 3">M11</strain>
    </source>
</reference>
<organism evidence="2 3">
    <name type="scientific">Mycobacterium paraffinicum</name>
    <dbReference type="NCBI Taxonomy" id="53378"/>
    <lineage>
        <taxon>Bacteria</taxon>
        <taxon>Bacillati</taxon>
        <taxon>Actinomycetota</taxon>
        <taxon>Actinomycetes</taxon>
        <taxon>Mycobacteriales</taxon>
        <taxon>Mycobacteriaceae</taxon>
        <taxon>Mycobacterium</taxon>
    </lineage>
</organism>
<feature type="transmembrane region" description="Helical" evidence="1">
    <location>
        <begin position="60"/>
        <end position="78"/>
    </location>
</feature>
<evidence type="ECO:0000313" key="2">
    <source>
        <dbReference type="EMBL" id="OJZ72579.1"/>
    </source>
</evidence>
<protein>
    <recommendedName>
        <fullName evidence="4">Integral membrane protein</fullName>
    </recommendedName>
</protein>
<gene>
    <name evidence="2" type="ORF">BRW65_16095</name>
</gene>
<name>A0A1Q4HSU1_9MYCO</name>
<accession>A0A1Q4HSU1</accession>
<keyword evidence="1" id="KW-0812">Transmembrane</keyword>
<keyword evidence="1" id="KW-0472">Membrane</keyword>
<feature type="transmembrane region" description="Helical" evidence="1">
    <location>
        <begin position="85"/>
        <end position="107"/>
    </location>
</feature>
<evidence type="ECO:0000256" key="1">
    <source>
        <dbReference type="SAM" id="Phobius"/>
    </source>
</evidence>